<reference evidence="2 3" key="1">
    <citation type="journal article" date="2013" name="Curr. Biol.">
        <title>The Genome of the Foraminiferan Reticulomyxa filosa.</title>
        <authorList>
            <person name="Glockner G."/>
            <person name="Hulsmann N."/>
            <person name="Schleicher M."/>
            <person name="Noegel A.A."/>
            <person name="Eichinger L."/>
            <person name="Gallinger C."/>
            <person name="Pawlowski J."/>
            <person name="Sierra R."/>
            <person name="Euteneuer U."/>
            <person name="Pillet L."/>
            <person name="Moustafa A."/>
            <person name="Platzer M."/>
            <person name="Groth M."/>
            <person name="Szafranski K."/>
            <person name="Schliwa M."/>
        </authorList>
    </citation>
    <scope>NUCLEOTIDE SEQUENCE [LARGE SCALE GENOMIC DNA]</scope>
</reference>
<organism evidence="2 3">
    <name type="scientific">Reticulomyxa filosa</name>
    <dbReference type="NCBI Taxonomy" id="46433"/>
    <lineage>
        <taxon>Eukaryota</taxon>
        <taxon>Sar</taxon>
        <taxon>Rhizaria</taxon>
        <taxon>Retaria</taxon>
        <taxon>Foraminifera</taxon>
        <taxon>Monothalamids</taxon>
        <taxon>Reticulomyxidae</taxon>
        <taxon>Reticulomyxa</taxon>
    </lineage>
</organism>
<evidence type="ECO:0000313" key="2">
    <source>
        <dbReference type="EMBL" id="ETO33082.1"/>
    </source>
</evidence>
<feature type="signal peptide" evidence="1">
    <location>
        <begin position="1"/>
        <end position="22"/>
    </location>
</feature>
<keyword evidence="1" id="KW-0732">Signal</keyword>
<dbReference type="AlphaFoldDB" id="X6P640"/>
<feature type="chain" id="PRO_5004977260" evidence="1">
    <location>
        <begin position="23"/>
        <end position="173"/>
    </location>
</feature>
<sequence>MHLQISVFASFLLFQFLPLNITFECNHCEKIKFRIHCIFYDDYDLIELNLSSKKYKRYNQEIKEEEFQVCVILDKREKLINMKQLTFEELIKNENLKFELVNMQNNIIDSDESIIKEFRNKNNKFKIIWIPVQKLMINHALVISGYDNTKSCDNLSKTKENCVTNFSNYLNKN</sequence>
<name>X6P640_RETFI</name>
<evidence type="ECO:0000313" key="3">
    <source>
        <dbReference type="Proteomes" id="UP000023152"/>
    </source>
</evidence>
<proteinExistence type="predicted"/>
<evidence type="ECO:0000256" key="1">
    <source>
        <dbReference type="SAM" id="SignalP"/>
    </source>
</evidence>
<dbReference type="EMBL" id="ASPP01003695">
    <property type="protein sequence ID" value="ETO33082.1"/>
    <property type="molecule type" value="Genomic_DNA"/>
</dbReference>
<accession>X6P640</accession>
<comment type="caution">
    <text evidence="2">The sequence shown here is derived from an EMBL/GenBank/DDBJ whole genome shotgun (WGS) entry which is preliminary data.</text>
</comment>
<gene>
    <name evidence="2" type="ORF">RFI_04025</name>
</gene>
<protein>
    <submittedName>
        <fullName evidence="2">Uncharacterized protein</fullName>
    </submittedName>
</protein>
<keyword evidence="3" id="KW-1185">Reference proteome</keyword>
<dbReference type="Proteomes" id="UP000023152">
    <property type="component" value="Unassembled WGS sequence"/>
</dbReference>